<dbReference type="Proteomes" id="UP000478008">
    <property type="component" value="Unassembled WGS sequence"/>
</dbReference>
<dbReference type="GO" id="GO:0015936">
    <property type="term" value="P:coenzyme A metabolic process"/>
    <property type="evidence" value="ECO:0007669"/>
    <property type="project" value="InterPro"/>
</dbReference>
<evidence type="ECO:0000259" key="11">
    <source>
        <dbReference type="PROSITE" id="PS50156"/>
    </source>
</evidence>
<evidence type="ECO:0000256" key="1">
    <source>
        <dbReference type="ARBA" id="ARBA00004477"/>
    </source>
</evidence>
<dbReference type="SUPFAM" id="SSF55035">
    <property type="entry name" value="NAD-binding domain of HMG-CoA reductase"/>
    <property type="match status" value="1"/>
</dbReference>
<comment type="catalytic activity">
    <reaction evidence="9">
        <text>(R)-mevalonate + 2 NADP(+) + CoA = (3S)-3-hydroxy-3-methylglutaryl-CoA + 2 NADPH + 2 H(+)</text>
        <dbReference type="Rhea" id="RHEA:15989"/>
        <dbReference type="ChEBI" id="CHEBI:15378"/>
        <dbReference type="ChEBI" id="CHEBI:36464"/>
        <dbReference type="ChEBI" id="CHEBI:43074"/>
        <dbReference type="ChEBI" id="CHEBI:57287"/>
        <dbReference type="ChEBI" id="CHEBI:57783"/>
        <dbReference type="ChEBI" id="CHEBI:58349"/>
        <dbReference type="EC" id="1.1.1.34"/>
    </reaction>
</comment>
<dbReference type="GO" id="GO:0005789">
    <property type="term" value="C:endoplasmic reticulum membrane"/>
    <property type="evidence" value="ECO:0007669"/>
    <property type="project" value="UniProtKB-SubCell"/>
</dbReference>
<evidence type="ECO:0000256" key="8">
    <source>
        <dbReference type="ARBA" id="ARBA00023136"/>
    </source>
</evidence>
<keyword evidence="4 9" id="KW-0256">Endoplasmic reticulum</keyword>
<dbReference type="InterPro" id="IPR000731">
    <property type="entry name" value="SSD"/>
</dbReference>
<dbReference type="InterPro" id="IPR023074">
    <property type="entry name" value="HMG_CoA_Rdtase_cat_sf"/>
</dbReference>
<dbReference type="SMR" id="A0A7D9H2F4"/>
<feature type="transmembrane region" description="Helical" evidence="9">
    <location>
        <begin position="180"/>
        <end position="199"/>
    </location>
</feature>
<keyword evidence="7 9" id="KW-0560">Oxidoreductase</keyword>
<dbReference type="GO" id="GO:0005778">
    <property type="term" value="C:peroxisomal membrane"/>
    <property type="evidence" value="ECO:0007669"/>
    <property type="project" value="TreeGrafter"/>
</dbReference>
<feature type="transmembrane region" description="Helical" evidence="9">
    <location>
        <begin position="395"/>
        <end position="419"/>
    </location>
</feature>
<sequence>MIFTEASAHFVRLCANKPIHFIVSTLIVSSVFYLTIFDHYISKVNNASYNSLTFYHAPGNTNSSQWNIVANDTEFNFLNEPSSDSPVSHYIVTPLIFRAHSKNVPLPVNTTSLLSGSDRHERFFISNISSVAVPPETFENVDGDIFKLRPSNRLGRYYEYFKSMASIIKNAAAGAEPLDLIMVALAYAAMLFSVIQLFYEMRRAGSKFWLAFGSLLSSVIAFLFAIIICTEIFGIDLPLASMSEGIPFLVAAVGFRHKIAYTVPIMNAIRKNPRSNIADTMSKVVLTTTASPLIKEEVLAAIIAGTVAIFSSNLTGLYNFCILIAVLMITDLFITFTFYSAIISLKAQINTVHRQIELREALEEEGVSTDVATSVAVANTDGNQKQLFEHNGSIWVFKIVLILGFLCLHLFALGTSWLYDDLSDFSASTSLFSYSSSEYLTHSLADKVPIGNNGTLITVMPAKIYRRITLVTNLEDLLFDFISRISLAIRDPYVSKFLFMVAGVSSAINVYLLNVARNHLFIEAQSSMSSKKVEQSENVSSTRSENSRPLSVEKKATKNEKSTKPHTFSHSKSRKVVSDSVDSSTNSADNVKDHEIVEDSSEDESVRPLDELVEIMKAGKVSEELNDAEVCELATRGKMPLYALEKHLGDTTRAVVVRRKAIAKLANAPVLTSGRVPWKDYNYDRVFGACCENVIGYIPLPLGIAGPLIIDGVPYHIPMATAEGCLVASTMRGCKALNAGGGVETELTSDGMTRGPCVRFPSLSRAGTAKRWLDSEEGQKSVKEAFNSTSRFARLQHARTALAGTLLFIRFKTTTGDAMGMNMISKGVEYALKYMQEKCGFDDMDVVSLSGNYCTDKKPAAINWIEGRGKSVVAAATVPADVVKKVLKSDVDALVKLNIDKNLVGSAMAGSIGGNNAQAANLVTAVYLATGQDPAQNVESSSCITLMEKLPNGDLSISVSMPSIEVGTIGGGTILEAQAAMLELLGVRGPNQKHPGANARQLAKIVASAVLAAELSLCSALAAGHLVRAHMQHNRNSNLKSGAVKKIAPTPATADGVVKKDDVKRLKQGSKICIKS</sequence>
<evidence type="ECO:0000256" key="10">
    <source>
        <dbReference type="SAM" id="MobiDB-lite"/>
    </source>
</evidence>
<feature type="compositionally biased region" description="Basic and acidic residues" evidence="10">
    <location>
        <begin position="551"/>
        <end position="563"/>
    </location>
</feature>
<dbReference type="PROSITE" id="PS01192">
    <property type="entry name" value="HMG_COA_REDUCTASE_3"/>
    <property type="match status" value="1"/>
</dbReference>
<keyword evidence="8 9" id="KW-0472">Membrane</keyword>
<dbReference type="PROSITE" id="PS00066">
    <property type="entry name" value="HMG_COA_REDUCTASE_1"/>
    <property type="match status" value="1"/>
</dbReference>
<evidence type="ECO:0000256" key="7">
    <source>
        <dbReference type="ARBA" id="ARBA00023002"/>
    </source>
</evidence>
<comment type="pathway">
    <text evidence="9">Metabolic intermediate biosynthesis; (R)-mevalonate biosynthesis; (R)-mevalonate from acetyl-CoA: step 3/3.</text>
</comment>
<dbReference type="InterPro" id="IPR004554">
    <property type="entry name" value="HMG_CoA_Rdtase_eu_arc"/>
</dbReference>
<dbReference type="CDD" id="cd00643">
    <property type="entry name" value="HMG-CoA_reductase_classI"/>
    <property type="match status" value="1"/>
</dbReference>
<feature type="compositionally biased region" description="Polar residues" evidence="10">
    <location>
        <begin position="532"/>
        <end position="549"/>
    </location>
</feature>
<dbReference type="AlphaFoldDB" id="A0A7D9H2F4"/>
<organism evidence="12 13">
    <name type="scientific">Dekkera bruxellensis</name>
    <name type="common">Brettanomyces custersii</name>
    <dbReference type="NCBI Taxonomy" id="5007"/>
    <lineage>
        <taxon>Eukaryota</taxon>
        <taxon>Fungi</taxon>
        <taxon>Dikarya</taxon>
        <taxon>Ascomycota</taxon>
        <taxon>Saccharomycotina</taxon>
        <taxon>Pichiomycetes</taxon>
        <taxon>Pichiales</taxon>
        <taxon>Pichiaceae</taxon>
        <taxon>Brettanomyces</taxon>
    </lineage>
</organism>
<dbReference type="FunFam" id="3.30.70.420:FF:000001">
    <property type="entry name" value="3-hydroxy-3-methylglutaryl coenzyme A reductase"/>
    <property type="match status" value="1"/>
</dbReference>
<dbReference type="InterPro" id="IPR023076">
    <property type="entry name" value="HMG_CoA_Rdtase_CS"/>
</dbReference>
<evidence type="ECO:0000256" key="5">
    <source>
        <dbReference type="ARBA" id="ARBA00022857"/>
    </source>
</evidence>
<evidence type="ECO:0000256" key="9">
    <source>
        <dbReference type="RuleBase" id="RU361219"/>
    </source>
</evidence>
<proteinExistence type="inferred from homology"/>
<dbReference type="InterPro" id="IPR002202">
    <property type="entry name" value="HMG_CoA_Rdtase"/>
</dbReference>
<feature type="domain" description="SSD" evidence="11">
    <location>
        <begin position="179"/>
        <end position="345"/>
    </location>
</feature>
<evidence type="ECO:0000313" key="13">
    <source>
        <dbReference type="Proteomes" id="UP000478008"/>
    </source>
</evidence>
<dbReference type="GO" id="GO:0006696">
    <property type="term" value="P:ergosterol biosynthetic process"/>
    <property type="evidence" value="ECO:0007669"/>
    <property type="project" value="TreeGrafter"/>
</dbReference>
<feature type="region of interest" description="Disordered" evidence="10">
    <location>
        <begin position="532"/>
        <end position="604"/>
    </location>
</feature>
<keyword evidence="5 9" id="KW-0521">NADP</keyword>
<dbReference type="Gene3D" id="3.30.70.420">
    <property type="entry name" value="Hydroxymethylglutaryl-CoA reductase, class I/II, NAD/NADP-binding domain"/>
    <property type="match status" value="1"/>
</dbReference>
<dbReference type="PROSITE" id="PS50156">
    <property type="entry name" value="SSD"/>
    <property type="match status" value="1"/>
</dbReference>
<comment type="subcellular location">
    <subcellularLocation>
        <location evidence="1 9">Endoplasmic reticulum membrane</location>
        <topology evidence="1 9">Multi-pass membrane protein</topology>
    </subcellularLocation>
</comment>
<name>A0A7D9H2F4_DEKBR</name>
<dbReference type="EC" id="1.1.1.34" evidence="9"/>
<dbReference type="Pfam" id="PF00368">
    <property type="entry name" value="HMG-CoA_red"/>
    <property type="match status" value="1"/>
</dbReference>
<comment type="similarity">
    <text evidence="2 9">Belongs to the HMG-CoA reductase family.</text>
</comment>
<dbReference type="PROSITE" id="PS00318">
    <property type="entry name" value="HMG_COA_REDUCTASE_2"/>
    <property type="match status" value="1"/>
</dbReference>
<dbReference type="GO" id="GO:0008299">
    <property type="term" value="P:isoprenoid biosynthetic process"/>
    <property type="evidence" value="ECO:0007669"/>
    <property type="project" value="InterPro"/>
</dbReference>
<dbReference type="PANTHER" id="PTHR10572:SF24">
    <property type="entry name" value="3-HYDROXY-3-METHYLGLUTARYL-COENZYME A REDUCTASE"/>
    <property type="match status" value="1"/>
</dbReference>
<dbReference type="InterPro" id="IPR009029">
    <property type="entry name" value="HMG_CoA_Rdtase_sub-bd_dom_sf"/>
</dbReference>
<dbReference type="FunFam" id="3.90.770.10:FF:000001">
    <property type="entry name" value="3-hydroxy-3-methylglutaryl coenzyme A reductase"/>
    <property type="match status" value="1"/>
</dbReference>
<dbReference type="Gene3D" id="3.90.770.10">
    <property type="entry name" value="3-hydroxy-3-methylglutaryl-coenzyme A Reductase, Chain A, domain 2"/>
    <property type="match status" value="1"/>
</dbReference>
<dbReference type="InterPro" id="IPR053958">
    <property type="entry name" value="HMGCR/SNAP/NPC1-like_SSD"/>
</dbReference>
<feature type="transmembrane region" description="Helical" evidence="9">
    <location>
        <begin position="208"/>
        <end position="233"/>
    </location>
</feature>
<dbReference type="NCBIfam" id="TIGR00533">
    <property type="entry name" value="HMG_CoA_R_NADP"/>
    <property type="match status" value="1"/>
</dbReference>
<dbReference type="FunFam" id="1.10.3270.10:FF:000001">
    <property type="entry name" value="3-hydroxy-3-methylglutaryl coenzyme A reductase"/>
    <property type="match status" value="1"/>
</dbReference>
<evidence type="ECO:0000256" key="3">
    <source>
        <dbReference type="ARBA" id="ARBA00022692"/>
    </source>
</evidence>
<accession>A0A7D9H2F4</accession>
<evidence type="ECO:0000313" key="12">
    <source>
        <dbReference type="EMBL" id="VUG16765.1"/>
    </source>
</evidence>
<dbReference type="EMBL" id="CABFWN010000001">
    <property type="protein sequence ID" value="VUG16765.1"/>
    <property type="molecule type" value="Genomic_DNA"/>
</dbReference>
<dbReference type="PROSITE" id="PS50065">
    <property type="entry name" value="HMG_COA_REDUCTASE_4"/>
    <property type="match status" value="1"/>
</dbReference>
<dbReference type="GO" id="GO:0004420">
    <property type="term" value="F:hydroxymethylglutaryl-CoA reductase (NADPH) activity"/>
    <property type="evidence" value="ECO:0007669"/>
    <property type="project" value="UniProtKB-EC"/>
</dbReference>
<dbReference type="InterPro" id="IPR025583">
    <property type="entry name" value="HMG-CoA_N_dom"/>
</dbReference>
<dbReference type="Pfam" id="PF13323">
    <property type="entry name" value="HPIH"/>
    <property type="match status" value="1"/>
</dbReference>
<feature type="transmembrane region" description="Helical" evidence="9">
    <location>
        <begin position="21"/>
        <end position="41"/>
    </location>
</feature>
<keyword evidence="3 9" id="KW-0812">Transmembrane</keyword>
<keyword evidence="13" id="KW-1185">Reference proteome</keyword>
<feature type="compositionally biased region" description="Low complexity" evidence="10">
    <location>
        <begin position="578"/>
        <end position="589"/>
    </location>
</feature>
<evidence type="ECO:0000256" key="6">
    <source>
        <dbReference type="ARBA" id="ARBA00022989"/>
    </source>
</evidence>
<dbReference type="Gene3D" id="1.10.3270.10">
    <property type="entry name" value="HMGR, N-terminal domain"/>
    <property type="match status" value="1"/>
</dbReference>
<dbReference type="PRINTS" id="PR00071">
    <property type="entry name" value="HMGCOARDTASE"/>
</dbReference>
<dbReference type="PANTHER" id="PTHR10572">
    <property type="entry name" value="3-HYDROXY-3-METHYLGLUTARYL-COENZYME A REDUCTASE"/>
    <property type="match status" value="1"/>
</dbReference>
<evidence type="ECO:0000256" key="4">
    <source>
        <dbReference type="ARBA" id="ARBA00022824"/>
    </source>
</evidence>
<feature type="transmembrane region" description="Helical" evidence="9">
    <location>
        <begin position="316"/>
        <end position="339"/>
    </location>
</feature>
<evidence type="ECO:0000256" key="2">
    <source>
        <dbReference type="ARBA" id="ARBA00007661"/>
    </source>
</evidence>
<dbReference type="InterPro" id="IPR023282">
    <property type="entry name" value="HMG_CoA_Rdtase_N"/>
</dbReference>
<dbReference type="UniPathway" id="UPA00058">
    <property type="reaction ID" value="UER00103"/>
</dbReference>
<reference evidence="12 13" key="1">
    <citation type="submission" date="2019-07" db="EMBL/GenBank/DDBJ databases">
        <authorList>
            <person name="Friedrich A."/>
            <person name="Schacherer J."/>
        </authorList>
    </citation>
    <scope>NUCLEOTIDE SEQUENCE [LARGE SCALE GENOMIC DNA]</scope>
</reference>
<keyword evidence="6 9" id="KW-1133">Transmembrane helix</keyword>
<dbReference type="Pfam" id="PF12349">
    <property type="entry name" value="Sterol-sensing"/>
    <property type="match status" value="1"/>
</dbReference>
<gene>
    <name evidence="12" type="primary">HMG1</name>
    <name evidence="12" type="ORF">DEBR0S1_25070G</name>
</gene>
<dbReference type="SUPFAM" id="SSF56542">
    <property type="entry name" value="Substrate-binding domain of HMG-CoA reductase"/>
    <property type="match status" value="1"/>
</dbReference>
<protein>
    <recommendedName>
        <fullName evidence="9">3-hydroxy-3-methylglutaryl coenzyme A reductase</fullName>
        <shortName evidence="9">HMG-CoA reductase</shortName>
        <ecNumber evidence="9">1.1.1.34</ecNumber>
    </recommendedName>
</protein>
<dbReference type="InterPro" id="IPR009023">
    <property type="entry name" value="HMG_CoA_Rdtase_NAD(P)-bd_sf"/>
</dbReference>